<sequence>MKEDQDGKQTTQARRDRHEAGPLPVFSISVGVGWLPFWSGQLNGKYRSRGIQELTVRYRPHFSRPDHRQGVKSVLLCGAGKGAFLSPHNDLIGQRANFAFYQPVARPVWPATEMLKSRIFKVNFI</sequence>
<dbReference type="EMBL" id="JAAKZG010000031">
    <property type="protein sequence ID" value="NGN45251.1"/>
    <property type="molecule type" value="Genomic_DNA"/>
</dbReference>
<keyword evidence="1" id="KW-0472">Membrane</keyword>
<name>A0A7C9VIQ4_9HYPH</name>
<accession>A0A7C9VIQ4</accession>
<dbReference type="AlphaFoldDB" id="A0A7C9VIQ4"/>
<gene>
    <name evidence="2" type="ORF">G6N74_29815</name>
</gene>
<evidence type="ECO:0000313" key="3">
    <source>
        <dbReference type="Proteomes" id="UP000481252"/>
    </source>
</evidence>
<keyword evidence="1" id="KW-0812">Transmembrane</keyword>
<feature type="transmembrane region" description="Helical" evidence="1">
    <location>
        <begin position="20"/>
        <end position="39"/>
    </location>
</feature>
<keyword evidence="1" id="KW-1133">Transmembrane helix</keyword>
<reference evidence="2 3" key="1">
    <citation type="submission" date="2020-02" db="EMBL/GenBank/DDBJ databases">
        <title>Genome sequence of the type strain CGMCC 1.15528 of Mesorhizobium zhangyense.</title>
        <authorList>
            <person name="Gao J."/>
            <person name="Sun J."/>
        </authorList>
    </citation>
    <scope>NUCLEOTIDE SEQUENCE [LARGE SCALE GENOMIC DNA]</scope>
    <source>
        <strain evidence="2 3">CGMCC 1.15528</strain>
    </source>
</reference>
<protein>
    <submittedName>
        <fullName evidence="2">Uncharacterized protein</fullName>
    </submittedName>
</protein>
<organism evidence="2 3">
    <name type="scientific">Mesorhizobium zhangyense</name>
    <dbReference type="NCBI Taxonomy" id="1776730"/>
    <lineage>
        <taxon>Bacteria</taxon>
        <taxon>Pseudomonadati</taxon>
        <taxon>Pseudomonadota</taxon>
        <taxon>Alphaproteobacteria</taxon>
        <taxon>Hyphomicrobiales</taxon>
        <taxon>Phyllobacteriaceae</taxon>
        <taxon>Mesorhizobium</taxon>
    </lineage>
</organism>
<dbReference type="Proteomes" id="UP000481252">
    <property type="component" value="Unassembled WGS sequence"/>
</dbReference>
<keyword evidence="3" id="KW-1185">Reference proteome</keyword>
<evidence type="ECO:0000313" key="2">
    <source>
        <dbReference type="EMBL" id="NGN45251.1"/>
    </source>
</evidence>
<proteinExistence type="predicted"/>
<evidence type="ECO:0000256" key="1">
    <source>
        <dbReference type="SAM" id="Phobius"/>
    </source>
</evidence>
<dbReference type="RefSeq" id="WP_165121622.1">
    <property type="nucleotide sequence ID" value="NZ_JAAKZG010000031.1"/>
</dbReference>
<comment type="caution">
    <text evidence="2">The sequence shown here is derived from an EMBL/GenBank/DDBJ whole genome shotgun (WGS) entry which is preliminary data.</text>
</comment>